<gene>
    <name evidence="1" type="primary">RNASEH1</name>
</gene>
<evidence type="ECO:0000313" key="1">
    <source>
        <dbReference type="EMBL" id="SBQ72606.1"/>
    </source>
</evidence>
<accession>A0A1A8GNK9</accession>
<protein>
    <submittedName>
        <fullName evidence="1">Ribonuclease H1</fullName>
    </submittedName>
</protein>
<reference evidence="1" key="2">
    <citation type="submission" date="2016-06" db="EMBL/GenBank/DDBJ databases">
        <title>The genome of a short-lived fish provides insights into sex chromosome evolution and the genetic control of aging.</title>
        <authorList>
            <person name="Reichwald K."/>
            <person name="Felder M."/>
            <person name="Petzold A."/>
            <person name="Koch P."/>
            <person name="Groth M."/>
            <person name="Platzer M."/>
        </authorList>
    </citation>
    <scope>NUCLEOTIDE SEQUENCE</scope>
    <source>
        <tissue evidence="1">Brain</tissue>
    </source>
</reference>
<proteinExistence type="predicted"/>
<sequence>SFNLEVCYVQNRCSSLGMGLAACQHYSDDAVASVLPANPPQTLLNPNHHHYYRPGCPATI</sequence>
<feature type="non-terminal residue" evidence="1">
    <location>
        <position position="1"/>
    </location>
</feature>
<name>A0A1A8GNK9_9TELE</name>
<organism evidence="1">
    <name type="scientific">Nothobranchius korthausae</name>
    <dbReference type="NCBI Taxonomy" id="1143690"/>
    <lineage>
        <taxon>Eukaryota</taxon>
        <taxon>Metazoa</taxon>
        <taxon>Chordata</taxon>
        <taxon>Craniata</taxon>
        <taxon>Vertebrata</taxon>
        <taxon>Euteleostomi</taxon>
        <taxon>Actinopterygii</taxon>
        <taxon>Neopterygii</taxon>
        <taxon>Teleostei</taxon>
        <taxon>Neoteleostei</taxon>
        <taxon>Acanthomorphata</taxon>
        <taxon>Ovalentaria</taxon>
        <taxon>Atherinomorphae</taxon>
        <taxon>Cyprinodontiformes</taxon>
        <taxon>Nothobranchiidae</taxon>
        <taxon>Nothobranchius</taxon>
    </lineage>
</organism>
<dbReference type="AlphaFoldDB" id="A0A1A8GNK9"/>
<reference evidence="1" key="1">
    <citation type="submission" date="2016-05" db="EMBL/GenBank/DDBJ databases">
        <authorList>
            <person name="Lavstsen T."/>
            <person name="Jespersen J.S."/>
        </authorList>
    </citation>
    <scope>NUCLEOTIDE SEQUENCE</scope>
    <source>
        <tissue evidence="1">Brain</tissue>
    </source>
</reference>
<dbReference type="EMBL" id="HAEC01004529">
    <property type="protein sequence ID" value="SBQ72606.1"/>
    <property type="molecule type" value="Transcribed_RNA"/>
</dbReference>